<accession>A0A120N4X5</accession>
<keyword evidence="5" id="KW-1185">Reference proteome</keyword>
<keyword evidence="2" id="KW-0472">Membrane</keyword>
<evidence type="ECO:0000313" key="4">
    <source>
        <dbReference type="EMBL" id="GEC85647.1"/>
    </source>
</evidence>
<dbReference type="Proteomes" id="UP000319986">
    <property type="component" value="Unassembled WGS sequence"/>
</dbReference>
<protein>
    <submittedName>
        <fullName evidence="3">Uncharacterized protein</fullName>
    </submittedName>
</protein>
<dbReference type="Proteomes" id="UP000182498">
    <property type="component" value="Unassembled WGS sequence"/>
</dbReference>
<evidence type="ECO:0000256" key="2">
    <source>
        <dbReference type="SAM" id="Phobius"/>
    </source>
</evidence>
<keyword evidence="2" id="KW-0812">Transmembrane</keyword>
<dbReference type="RefSeq" id="WP_014009732.1">
    <property type="nucleotide sequence ID" value="NZ_BJNT01000006.1"/>
</dbReference>
<sequence>MSPEKSVNKYAGSSVTQRKQDVRKHSRALQIAGGVVVAGVVLGFFMKFFFVVALVALVVAGVNAWKIKEIVNHKDQW</sequence>
<name>A0A120N4X5_9CORY</name>
<dbReference type="EMBL" id="BJNT01000006">
    <property type="protein sequence ID" value="GEC85647.1"/>
    <property type="molecule type" value="Genomic_DNA"/>
</dbReference>
<proteinExistence type="predicted"/>
<feature type="transmembrane region" description="Helical" evidence="2">
    <location>
        <begin position="28"/>
        <end position="59"/>
    </location>
</feature>
<dbReference type="EMBL" id="FAUH01000003">
    <property type="protein sequence ID" value="CUU65312.1"/>
    <property type="molecule type" value="Genomic_DNA"/>
</dbReference>
<evidence type="ECO:0000313" key="6">
    <source>
        <dbReference type="Proteomes" id="UP000319986"/>
    </source>
</evidence>
<reference evidence="4 6" key="3">
    <citation type="submission" date="2019-06" db="EMBL/GenBank/DDBJ databases">
        <title>Whole genome shotgun sequence of Corynebacterium variabile NBRC 15286.</title>
        <authorList>
            <person name="Hosoyama A."/>
            <person name="Uohara A."/>
            <person name="Ohji S."/>
            <person name="Ichikawa N."/>
        </authorList>
    </citation>
    <scope>NUCLEOTIDE SEQUENCE [LARGE SCALE GENOMIC DNA]</scope>
    <source>
        <strain evidence="4 6">NBRC 15286</strain>
    </source>
</reference>
<dbReference type="AlphaFoldDB" id="A0A120N4X5"/>
<organism evidence="3 5">
    <name type="scientific">Corynebacterium variabile</name>
    <dbReference type="NCBI Taxonomy" id="1727"/>
    <lineage>
        <taxon>Bacteria</taxon>
        <taxon>Bacillati</taxon>
        <taxon>Actinomycetota</taxon>
        <taxon>Actinomycetes</taxon>
        <taxon>Mycobacteriales</taxon>
        <taxon>Corynebacteriaceae</taxon>
        <taxon>Corynebacterium</taxon>
    </lineage>
</organism>
<keyword evidence="2" id="KW-1133">Transmembrane helix</keyword>
<dbReference type="OMA" id="IVNHKDQ"/>
<dbReference type="GeneID" id="82887103"/>
<evidence type="ECO:0000313" key="5">
    <source>
        <dbReference type="Proteomes" id="UP000182498"/>
    </source>
</evidence>
<feature type="region of interest" description="Disordered" evidence="1">
    <location>
        <begin position="1"/>
        <end position="20"/>
    </location>
</feature>
<gene>
    <name evidence="4" type="ORF">CVA01_09610</name>
    <name evidence="3" type="ORF">CVAR292_00630</name>
</gene>
<evidence type="ECO:0000313" key="3">
    <source>
        <dbReference type="EMBL" id="CUU65312.1"/>
    </source>
</evidence>
<evidence type="ECO:0000256" key="1">
    <source>
        <dbReference type="SAM" id="MobiDB-lite"/>
    </source>
</evidence>
<reference evidence="5" key="1">
    <citation type="submission" date="2015-11" db="EMBL/GenBank/DDBJ databases">
        <authorList>
            <person name="Dugat-Bony E."/>
        </authorList>
    </citation>
    <scope>NUCLEOTIDE SEQUENCE [LARGE SCALE GENOMIC DNA]</scope>
    <source>
        <strain evidence="5">Mu292</strain>
    </source>
</reference>
<reference evidence="3" key="2">
    <citation type="submission" date="2015-11" db="EMBL/GenBank/DDBJ databases">
        <authorList>
            <person name="Zhang Y."/>
            <person name="Guo Z."/>
        </authorList>
    </citation>
    <scope>NUCLEOTIDE SEQUENCE [LARGE SCALE GENOMIC DNA]</scope>
    <source>
        <strain evidence="3">Mu292</strain>
    </source>
</reference>